<dbReference type="InParanoid" id="A7T6Q6"/>
<accession>A7T6Q6</accession>
<name>A7T6Q6_NEMVE</name>
<organism evidence="4 5">
    <name type="scientific">Nematostella vectensis</name>
    <name type="common">Starlet sea anemone</name>
    <dbReference type="NCBI Taxonomy" id="45351"/>
    <lineage>
        <taxon>Eukaryota</taxon>
        <taxon>Metazoa</taxon>
        <taxon>Cnidaria</taxon>
        <taxon>Anthozoa</taxon>
        <taxon>Hexacorallia</taxon>
        <taxon>Actiniaria</taxon>
        <taxon>Edwardsiidae</taxon>
        <taxon>Nematostella</taxon>
    </lineage>
</organism>
<dbReference type="OMA" id="CYETERK"/>
<evidence type="ECO:0000313" key="5">
    <source>
        <dbReference type="Proteomes" id="UP000001593"/>
    </source>
</evidence>
<dbReference type="InterPro" id="IPR002777">
    <property type="entry name" value="PFD_beta-like"/>
</dbReference>
<dbReference type="GO" id="GO:0051082">
    <property type="term" value="F:unfolded protein binding"/>
    <property type="evidence" value="ECO:0007669"/>
    <property type="project" value="InterPro"/>
</dbReference>
<dbReference type="FunFam" id="1.10.287.370:FF:000002">
    <property type="entry name" value="Prefoldin subunit 2"/>
    <property type="match status" value="1"/>
</dbReference>
<reference evidence="4 5" key="1">
    <citation type="journal article" date="2007" name="Science">
        <title>Sea anemone genome reveals ancestral eumetazoan gene repertoire and genomic organization.</title>
        <authorList>
            <person name="Putnam N.H."/>
            <person name="Srivastava M."/>
            <person name="Hellsten U."/>
            <person name="Dirks B."/>
            <person name="Chapman J."/>
            <person name="Salamov A."/>
            <person name="Terry A."/>
            <person name="Shapiro H."/>
            <person name="Lindquist E."/>
            <person name="Kapitonov V.V."/>
            <person name="Jurka J."/>
            <person name="Genikhovich G."/>
            <person name="Grigoriev I.V."/>
            <person name="Lucas S.M."/>
            <person name="Steele R.E."/>
            <person name="Finnerty J.R."/>
            <person name="Technau U."/>
            <person name="Martindale M.Q."/>
            <person name="Rokhsar D.S."/>
        </authorList>
    </citation>
    <scope>NUCLEOTIDE SEQUENCE [LARGE SCALE GENOMIC DNA]</scope>
    <source>
        <strain evidence="5">CH2 X CH6</strain>
    </source>
</reference>
<dbReference type="HOGENOM" id="CLU_113004_2_2_1"/>
<dbReference type="Gene3D" id="1.10.287.370">
    <property type="match status" value="1"/>
</dbReference>
<dbReference type="InterPro" id="IPR009053">
    <property type="entry name" value="Prefoldin"/>
</dbReference>
<comment type="function">
    <text evidence="3">Binds specifically to cytosolic chaperonin (c-CPN) and transfers target proteins to it. Binds to nascent polypeptide chain and promotes folding in an environment in which there are many competing pathways for nonnative proteins.</text>
</comment>
<protein>
    <recommendedName>
        <fullName evidence="6">Prefoldin subunit 2</fullName>
    </recommendedName>
</protein>
<dbReference type="GO" id="GO:0006457">
    <property type="term" value="P:protein folding"/>
    <property type="evidence" value="ECO:0007669"/>
    <property type="project" value="InterPro"/>
</dbReference>
<dbReference type="Proteomes" id="UP000001593">
    <property type="component" value="Unassembled WGS sequence"/>
</dbReference>
<dbReference type="InterPro" id="IPR027235">
    <property type="entry name" value="PFD2"/>
</dbReference>
<evidence type="ECO:0000256" key="1">
    <source>
        <dbReference type="ARBA" id="ARBA00008045"/>
    </source>
</evidence>
<dbReference type="GO" id="GO:0016272">
    <property type="term" value="C:prefoldin complex"/>
    <property type="evidence" value="ECO:0007669"/>
    <property type="project" value="InterPro"/>
</dbReference>
<dbReference type="Pfam" id="PF01920">
    <property type="entry name" value="Prefoldin_2"/>
    <property type="match status" value="1"/>
</dbReference>
<dbReference type="SUPFAM" id="SSF46579">
    <property type="entry name" value="Prefoldin"/>
    <property type="match status" value="1"/>
</dbReference>
<feature type="non-terminal residue" evidence="4">
    <location>
        <position position="89"/>
    </location>
</feature>
<dbReference type="PANTHER" id="PTHR13303">
    <property type="entry name" value="PREFOLDIN SUBUNIT 2"/>
    <property type="match status" value="1"/>
</dbReference>
<dbReference type="CDD" id="cd23163">
    <property type="entry name" value="Prefoldin_2"/>
    <property type="match status" value="1"/>
</dbReference>
<comment type="similarity">
    <text evidence="1">Belongs to the prefoldin subunit beta family.</text>
</comment>
<evidence type="ECO:0000313" key="4">
    <source>
        <dbReference type="EMBL" id="EDO28349.1"/>
    </source>
</evidence>
<dbReference type="eggNOG" id="KOG4098">
    <property type="taxonomic scope" value="Eukaryota"/>
</dbReference>
<keyword evidence="5" id="KW-1185">Reference proteome</keyword>
<keyword evidence="2" id="KW-0143">Chaperone</keyword>
<dbReference type="KEGG" id="nve:5498774"/>
<dbReference type="PhylomeDB" id="A7T6Q6"/>
<proteinExistence type="inferred from homology"/>
<evidence type="ECO:0000256" key="2">
    <source>
        <dbReference type="ARBA" id="ARBA00023186"/>
    </source>
</evidence>
<sequence length="89" mass="9979">MAAGQVAKKAADKDKLSPETILQLFNQLRQEYTNIITKVHELEMDQSEHSIVIEALKEVDASRKCFRMIGGVLVERTVGDVLPALDNNR</sequence>
<evidence type="ECO:0008006" key="6">
    <source>
        <dbReference type="Google" id="ProtNLM"/>
    </source>
</evidence>
<dbReference type="STRING" id="45351.A7T6Q6"/>
<gene>
    <name evidence="4" type="ORF">NEMVEDRAFT_v1g148111</name>
</gene>
<dbReference type="EMBL" id="DS471670">
    <property type="protein sequence ID" value="EDO28349.1"/>
    <property type="molecule type" value="Genomic_DNA"/>
</dbReference>
<evidence type="ECO:0000256" key="3">
    <source>
        <dbReference type="ARBA" id="ARBA00024667"/>
    </source>
</evidence>
<dbReference type="AlphaFoldDB" id="A7T6Q6"/>